<dbReference type="GO" id="GO:0006633">
    <property type="term" value="P:fatty acid biosynthetic process"/>
    <property type="evidence" value="ECO:0007669"/>
    <property type="project" value="TreeGrafter"/>
</dbReference>
<dbReference type="InterPro" id="IPR016035">
    <property type="entry name" value="Acyl_Trfase/lysoPLipase"/>
</dbReference>
<dbReference type="SMART" id="SM00827">
    <property type="entry name" value="PKS_AT"/>
    <property type="match status" value="1"/>
</dbReference>
<dbReference type="GO" id="GO:0004314">
    <property type="term" value="F:[acyl-carrier-protein] S-malonyltransferase activity"/>
    <property type="evidence" value="ECO:0007669"/>
    <property type="project" value="TreeGrafter"/>
</dbReference>
<dbReference type="Pfam" id="PF00698">
    <property type="entry name" value="Acyl_transf_1"/>
    <property type="match status" value="1"/>
</dbReference>
<keyword evidence="2" id="KW-0808">Transferase</keyword>
<evidence type="ECO:0000259" key="1">
    <source>
        <dbReference type="SMART" id="SM00827"/>
    </source>
</evidence>
<keyword evidence="2" id="KW-0012">Acyltransferase</keyword>
<dbReference type="SUPFAM" id="SSF52151">
    <property type="entry name" value="FabD/lysophospholipase-like"/>
    <property type="match status" value="1"/>
</dbReference>
<accession>A0A850QQS9</accession>
<dbReference type="EMBL" id="JABXYJ010000010">
    <property type="protein sequence ID" value="NVO79150.1"/>
    <property type="molecule type" value="Genomic_DNA"/>
</dbReference>
<gene>
    <name evidence="2" type="ORF">HV832_15065</name>
</gene>
<name>A0A850QQS9_9BURK</name>
<dbReference type="PANTHER" id="PTHR42681">
    <property type="entry name" value="MALONYL-COA-ACYL CARRIER PROTEIN TRANSACYLASE, MITOCHONDRIAL"/>
    <property type="match status" value="1"/>
</dbReference>
<dbReference type="Gene3D" id="3.30.70.250">
    <property type="entry name" value="Malonyl-CoA ACP transacylase, ACP-binding"/>
    <property type="match status" value="1"/>
</dbReference>
<evidence type="ECO:0000313" key="3">
    <source>
        <dbReference type="Proteomes" id="UP000588051"/>
    </source>
</evidence>
<evidence type="ECO:0000313" key="2">
    <source>
        <dbReference type="EMBL" id="NVO79150.1"/>
    </source>
</evidence>
<comment type="caution">
    <text evidence="2">The sequence shown here is derived from an EMBL/GenBank/DDBJ whole genome shotgun (WGS) entry which is preliminary data.</text>
</comment>
<organism evidence="2 3">
    <name type="scientific">Undibacterium oligocarboniphilum</name>
    <dbReference type="NCBI Taxonomy" id="666702"/>
    <lineage>
        <taxon>Bacteria</taxon>
        <taxon>Pseudomonadati</taxon>
        <taxon>Pseudomonadota</taxon>
        <taxon>Betaproteobacteria</taxon>
        <taxon>Burkholderiales</taxon>
        <taxon>Oxalobacteraceae</taxon>
        <taxon>Undibacterium</taxon>
    </lineage>
</organism>
<dbReference type="InterPro" id="IPR016036">
    <property type="entry name" value="Malonyl_transacylase_ACP-bd"/>
</dbReference>
<keyword evidence="3" id="KW-1185">Reference proteome</keyword>
<dbReference type="PANTHER" id="PTHR42681:SF6">
    <property type="entry name" value="BLL0263 PROTEIN"/>
    <property type="match status" value="1"/>
</dbReference>
<dbReference type="GO" id="GO:0005829">
    <property type="term" value="C:cytosol"/>
    <property type="evidence" value="ECO:0007669"/>
    <property type="project" value="TreeGrafter"/>
</dbReference>
<proteinExistence type="predicted"/>
<protein>
    <submittedName>
        <fullName evidence="2">Acyltransferase domain-containing protein</fullName>
    </submittedName>
</protein>
<dbReference type="RefSeq" id="WP_176804681.1">
    <property type="nucleotide sequence ID" value="NZ_JABXYJ010000010.1"/>
</dbReference>
<dbReference type="InterPro" id="IPR001227">
    <property type="entry name" value="Ac_transferase_dom_sf"/>
</dbReference>
<dbReference type="Gene3D" id="3.40.366.10">
    <property type="entry name" value="Malonyl-Coenzyme A Acyl Carrier Protein, domain 2"/>
    <property type="match status" value="1"/>
</dbReference>
<feature type="domain" description="Malonyl-CoA:ACP transacylase (MAT)" evidence="1">
    <location>
        <begin position="7"/>
        <end position="291"/>
    </location>
</feature>
<dbReference type="Proteomes" id="UP000588051">
    <property type="component" value="Unassembled WGS sequence"/>
</dbReference>
<dbReference type="InterPro" id="IPR050858">
    <property type="entry name" value="Mal-CoA-ACP_Trans/PKS_FabD"/>
</dbReference>
<dbReference type="InterPro" id="IPR014043">
    <property type="entry name" value="Acyl_transferase_dom"/>
</dbReference>
<reference evidence="2 3" key="1">
    <citation type="submission" date="2020-06" db="EMBL/GenBank/DDBJ databases">
        <authorList>
            <person name="Qiu C."/>
            <person name="Liu Z."/>
        </authorList>
    </citation>
    <scope>NUCLEOTIDE SEQUENCE [LARGE SCALE GENOMIC DNA]</scope>
    <source>
        <strain evidence="2 3">EM 1</strain>
    </source>
</reference>
<dbReference type="AlphaFoldDB" id="A0A850QQS9"/>
<dbReference type="SUPFAM" id="SSF55048">
    <property type="entry name" value="Probable ACP-binding domain of malonyl-CoA ACP transacylase"/>
    <property type="match status" value="1"/>
</dbReference>
<sequence>MARLALLCPGQGGQSAQMLTLAQSDAAARHWLQRLEADGAVQPAALTMQALFDNRLAQPLIVIATLANWLALRTLLPSPALVAGYSIGEWSAHAIGGTLTPDAAVQLARQRAQAMQDCVLPGVPQRMLAISGMLTAEVQEFCAHHQLQVAIITGPDAAIIAGVASRVAEAATILQTMPRCHLTELPVHIASHTTLMAAAVPLIHAALDAVPLSAPTLPVLAGVDGSVCHTPQQSRQALLAQITQTIRWDWCMESLNEAGITIALELGPGNALSKMLQARYPQIACRSVADFRHLEAVADWVSRQS</sequence>